<dbReference type="GO" id="GO:0005886">
    <property type="term" value="C:plasma membrane"/>
    <property type="evidence" value="ECO:0007669"/>
    <property type="project" value="UniProtKB-SubCell"/>
</dbReference>
<comment type="miscellaneous">
    <text evidence="14">Bacitracin is thought to be involved in the inhibition of peptidoglycan synthesis by sequestering undecaprenyl diphosphate, thereby reducing the pool of lipid carrier available.</text>
</comment>
<accession>A0A0G1XGB1</accession>
<comment type="caution">
    <text evidence="15">The sequence shown here is derived from an EMBL/GenBank/DDBJ whole genome shotgun (WGS) entry which is preliminary data.</text>
</comment>
<evidence type="ECO:0000256" key="10">
    <source>
        <dbReference type="ARBA" id="ARBA00023251"/>
    </source>
</evidence>
<evidence type="ECO:0000256" key="13">
    <source>
        <dbReference type="ARBA" id="ARBA00047594"/>
    </source>
</evidence>
<evidence type="ECO:0000256" key="2">
    <source>
        <dbReference type="ARBA" id="ARBA00010621"/>
    </source>
</evidence>
<reference evidence="15 16" key="1">
    <citation type="journal article" date="2015" name="Nature">
        <title>rRNA introns, odd ribosomes, and small enigmatic genomes across a large radiation of phyla.</title>
        <authorList>
            <person name="Brown C.T."/>
            <person name="Hug L.A."/>
            <person name="Thomas B.C."/>
            <person name="Sharon I."/>
            <person name="Castelle C.J."/>
            <person name="Singh A."/>
            <person name="Wilkins M.J."/>
            <person name="Williams K.H."/>
            <person name="Banfield J.F."/>
        </authorList>
    </citation>
    <scope>NUCLEOTIDE SEQUENCE [LARGE SCALE GENOMIC DNA]</scope>
</reference>
<keyword evidence="5 14" id="KW-1003">Cell membrane</keyword>
<feature type="transmembrane region" description="Helical" evidence="14">
    <location>
        <begin position="41"/>
        <end position="59"/>
    </location>
</feature>
<keyword evidence="14" id="KW-0133">Cell shape</keyword>
<name>A0A0G1XGB1_9BACT</name>
<comment type="subcellular location">
    <subcellularLocation>
        <location evidence="1 14">Cell membrane</location>
        <topology evidence="1 14">Multi-pass membrane protein</topology>
    </subcellularLocation>
</comment>
<keyword evidence="9 14" id="KW-0472">Membrane</keyword>
<dbReference type="Pfam" id="PF02673">
    <property type="entry name" value="BacA"/>
    <property type="match status" value="1"/>
</dbReference>
<dbReference type="NCBIfam" id="TIGR00753">
    <property type="entry name" value="undec_PP_bacA"/>
    <property type="match status" value="1"/>
</dbReference>
<dbReference type="Proteomes" id="UP000034846">
    <property type="component" value="Unassembled WGS sequence"/>
</dbReference>
<dbReference type="EC" id="3.6.1.27" evidence="3 14"/>
<dbReference type="GO" id="GO:0050380">
    <property type="term" value="F:undecaprenyl-diphosphatase activity"/>
    <property type="evidence" value="ECO:0007669"/>
    <property type="project" value="UniProtKB-UniRule"/>
</dbReference>
<keyword evidence="14" id="KW-0961">Cell wall biogenesis/degradation</keyword>
<comment type="catalytic activity">
    <reaction evidence="13 14">
        <text>di-trans,octa-cis-undecaprenyl diphosphate + H2O = di-trans,octa-cis-undecaprenyl phosphate + phosphate + H(+)</text>
        <dbReference type="Rhea" id="RHEA:28094"/>
        <dbReference type="ChEBI" id="CHEBI:15377"/>
        <dbReference type="ChEBI" id="CHEBI:15378"/>
        <dbReference type="ChEBI" id="CHEBI:43474"/>
        <dbReference type="ChEBI" id="CHEBI:58405"/>
        <dbReference type="ChEBI" id="CHEBI:60392"/>
        <dbReference type="EC" id="3.6.1.27"/>
    </reaction>
</comment>
<proteinExistence type="inferred from homology"/>
<feature type="transmembrane region" description="Helical" evidence="14">
    <location>
        <begin position="181"/>
        <end position="204"/>
    </location>
</feature>
<evidence type="ECO:0000256" key="9">
    <source>
        <dbReference type="ARBA" id="ARBA00023136"/>
    </source>
</evidence>
<comment type="function">
    <text evidence="14">Catalyzes the dephosphorylation of undecaprenyl diphosphate (UPP). Confers resistance to bacitracin.</text>
</comment>
<evidence type="ECO:0000256" key="14">
    <source>
        <dbReference type="HAMAP-Rule" id="MF_01006"/>
    </source>
</evidence>
<evidence type="ECO:0000256" key="6">
    <source>
        <dbReference type="ARBA" id="ARBA00022692"/>
    </source>
</evidence>
<evidence type="ECO:0000256" key="5">
    <source>
        <dbReference type="ARBA" id="ARBA00022475"/>
    </source>
</evidence>
<evidence type="ECO:0000256" key="4">
    <source>
        <dbReference type="ARBA" id="ARBA00021581"/>
    </source>
</evidence>
<evidence type="ECO:0000313" key="16">
    <source>
        <dbReference type="Proteomes" id="UP000034846"/>
    </source>
</evidence>
<feature type="transmembrane region" description="Helical" evidence="14">
    <location>
        <begin position="105"/>
        <end position="125"/>
    </location>
</feature>
<evidence type="ECO:0000256" key="3">
    <source>
        <dbReference type="ARBA" id="ARBA00012374"/>
    </source>
</evidence>
<dbReference type="GO" id="GO:0046677">
    <property type="term" value="P:response to antibiotic"/>
    <property type="evidence" value="ECO:0007669"/>
    <property type="project" value="UniProtKB-UniRule"/>
</dbReference>
<comment type="similarity">
    <text evidence="2 14">Belongs to the UppP family.</text>
</comment>
<dbReference type="GO" id="GO:0009252">
    <property type="term" value="P:peptidoglycan biosynthetic process"/>
    <property type="evidence" value="ECO:0007669"/>
    <property type="project" value="UniProtKB-KW"/>
</dbReference>
<keyword evidence="10 14" id="KW-0046">Antibiotic resistance</keyword>
<sequence length="262" mass="27655">MTIVHAVVLGAVQGITEFLPISSSGHLIIFPEVFGWEPNGMTFDVAVHVATLLAIVVAMRSDIVDMVRRLLRHEASAPRLVAFLAIATVPAVIAGGMFGDWFDGVRTIPIIATSLIVWGIILAVADRVAARAKPGKGLYGLTWFQALFIGLVQVFALIPGTSRSGSTMSAGLLTGLDRETAARFSFLLAIPAIAGAGLLTGLDVAKAGLDVGIPELLAGAVAAFISGIVAIKFLMFVIKRANFLWFAGYRIILGLMLLLFLG</sequence>
<dbReference type="EMBL" id="LCRD01000028">
    <property type="protein sequence ID" value="KKW29955.1"/>
    <property type="molecule type" value="Genomic_DNA"/>
</dbReference>
<dbReference type="PANTHER" id="PTHR30622:SF4">
    <property type="entry name" value="UNDECAPRENYL-DIPHOSPHATASE"/>
    <property type="match status" value="1"/>
</dbReference>
<dbReference type="PATRIC" id="fig|1618989.3.peg.443"/>
<evidence type="ECO:0000256" key="12">
    <source>
        <dbReference type="ARBA" id="ARBA00032932"/>
    </source>
</evidence>
<feature type="transmembrane region" description="Helical" evidence="14">
    <location>
        <begin position="243"/>
        <end position="261"/>
    </location>
</feature>
<keyword evidence="7 14" id="KW-0378">Hydrolase</keyword>
<organism evidence="15 16">
    <name type="scientific">Candidatus Uhrbacteria bacterium GW2011_GWD2_52_7</name>
    <dbReference type="NCBI Taxonomy" id="1618989"/>
    <lineage>
        <taxon>Bacteria</taxon>
        <taxon>Candidatus Uhriibacteriota</taxon>
    </lineage>
</organism>
<gene>
    <name evidence="14" type="primary">uppP</name>
    <name evidence="15" type="ORF">UY72_C0028G0008</name>
</gene>
<dbReference type="GO" id="GO:0071555">
    <property type="term" value="P:cell wall organization"/>
    <property type="evidence" value="ECO:0007669"/>
    <property type="project" value="UniProtKB-KW"/>
</dbReference>
<evidence type="ECO:0000256" key="1">
    <source>
        <dbReference type="ARBA" id="ARBA00004651"/>
    </source>
</evidence>
<evidence type="ECO:0000256" key="11">
    <source>
        <dbReference type="ARBA" id="ARBA00032707"/>
    </source>
</evidence>
<feature type="transmembrane region" description="Helical" evidence="14">
    <location>
        <begin position="80"/>
        <end position="99"/>
    </location>
</feature>
<feature type="transmembrane region" description="Helical" evidence="14">
    <location>
        <begin position="216"/>
        <end position="237"/>
    </location>
</feature>
<evidence type="ECO:0000313" key="15">
    <source>
        <dbReference type="EMBL" id="KKW29955.1"/>
    </source>
</evidence>
<keyword evidence="6 14" id="KW-0812">Transmembrane</keyword>
<dbReference type="InterPro" id="IPR003824">
    <property type="entry name" value="UppP"/>
</dbReference>
<keyword evidence="14" id="KW-0573">Peptidoglycan synthesis</keyword>
<evidence type="ECO:0000256" key="7">
    <source>
        <dbReference type="ARBA" id="ARBA00022801"/>
    </source>
</evidence>
<dbReference type="HAMAP" id="MF_01006">
    <property type="entry name" value="Undec_diphosphatase"/>
    <property type="match status" value="1"/>
</dbReference>
<dbReference type="GO" id="GO:0008360">
    <property type="term" value="P:regulation of cell shape"/>
    <property type="evidence" value="ECO:0007669"/>
    <property type="project" value="UniProtKB-KW"/>
</dbReference>
<dbReference type="PANTHER" id="PTHR30622">
    <property type="entry name" value="UNDECAPRENYL-DIPHOSPHATASE"/>
    <property type="match status" value="1"/>
</dbReference>
<feature type="transmembrane region" description="Helical" evidence="14">
    <location>
        <begin position="137"/>
        <end position="161"/>
    </location>
</feature>
<dbReference type="AlphaFoldDB" id="A0A0G1XGB1"/>
<evidence type="ECO:0000256" key="8">
    <source>
        <dbReference type="ARBA" id="ARBA00022989"/>
    </source>
</evidence>
<protein>
    <recommendedName>
        <fullName evidence="4 14">Undecaprenyl-diphosphatase</fullName>
        <ecNumber evidence="3 14">3.6.1.27</ecNumber>
    </recommendedName>
    <alternativeName>
        <fullName evidence="12 14">Bacitracin resistance protein</fullName>
    </alternativeName>
    <alternativeName>
        <fullName evidence="11 14">Undecaprenyl pyrophosphate phosphatase</fullName>
    </alternativeName>
</protein>
<keyword evidence="8 14" id="KW-1133">Transmembrane helix</keyword>